<dbReference type="HOGENOM" id="CLU_962150_0_0_0"/>
<dbReference type="eggNOG" id="COG2120">
    <property type="taxonomic scope" value="Bacteria"/>
</dbReference>
<sequence>MTGQPAKKPGEIAFPGFSCVIIMTMKVGSVALKSPQRRLRRLGINFIWFLASLALIGTLLYFVFRVNLTVTADDALREGRLLLSKQTVLAVVAHPDDLEWYIGGTLRRLADAGADVQVIVASLGEKGPNRTGVPNLPEARRQEQLDAADINGYRRVHFLELPDRGVAADPRFLPRVTEIFRQVRPDAVLVFDPQFPSLPYLHTDHQGSARVFLGFWRTLGEDRPPVYLFQTRRPNVAVDISPVVDIKARALAQHRTQNGSGGSGRMSQVFKEQGTLVGVASAETFRVMR</sequence>
<dbReference type="Proteomes" id="UP000010467">
    <property type="component" value="Chromosome"/>
</dbReference>
<dbReference type="InterPro" id="IPR024078">
    <property type="entry name" value="LmbE-like_dom_sf"/>
</dbReference>
<feature type="transmembrane region" description="Helical" evidence="1">
    <location>
        <begin position="44"/>
        <end position="64"/>
    </location>
</feature>
<evidence type="ECO:0000313" key="2">
    <source>
        <dbReference type="EMBL" id="AFZ67437.1"/>
    </source>
</evidence>
<dbReference type="SUPFAM" id="SSF102588">
    <property type="entry name" value="LmbE-like"/>
    <property type="match status" value="1"/>
</dbReference>
<dbReference type="KEGG" id="dpd:Deipe_1934"/>
<gene>
    <name evidence="2" type="ordered locus">Deipe_1934</name>
</gene>
<name>L0A2L2_DEIPD</name>
<proteinExistence type="predicted"/>
<dbReference type="InterPro" id="IPR003737">
    <property type="entry name" value="GlcNAc_PI_deacetylase-related"/>
</dbReference>
<reference evidence="3" key="1">
    <citation type="submission" date="2012-03" db="EMBL/GenBank/DDBJ databases">
        <title>Complete sequence of chromosome of Deinococcus peraridilitoris DSM 19664.</title>
        <authorList>
            <person name="Lucas S."/>
            <person name="Copeland A."/>
            <person name="Lapidus A."/>
            <person name="Glavina del Rio T."/>
            <person name="Dalin E."/>
            <person name="Tice H."/>
            <person name="Bruce D."/>
            <person name="Goodwin L."/>
            <person name="Pitluck S."/>
            <person name="Peters L."/>
            <person name="Mikhailova N."/>
            <person name="Lu M."/>
            <person name="Kyrpides N."/>
            <person name="Mavromatis K."/>
            <person name="Ivanova N."/>
            <person name="Brettin T."/>
            <person name="Detter J.C."/>
            <person name="Han C."/>
            <person name="Larimer F."/>
            <person name="Land M."/>
            <person name="Hauser L."/>
            <person name="Markowitz V."/>
            <person name="Cheng J.-F."/>
            <person name="Hugenholtz P."/>
            <person name="Woyke T."/>
            <person name="Wu D."/>
            <person name="Pukall R."/>
            <person name="Steenblock K."/>
            <person name="Brambilla E."/>
            <person name="Klenk H.-P."/>
            <person name="Eisen J.A."/>
        </authorList>
    </citation>
    <scope>NUCLEOTIDE SEQUENCE [LARGE SCALE GENOMIC DNA]</scope>
    <source>
        <strain evidence="3">DSM 19664 / LMG 22246 / CIP 109416 / KR-200</strain>
    </source>
</reference>
<dbReference type="GO" id="GO:0016811">
    <property type="term" value="F:hydrolase activity, acting on carbon-nitrogen (but not peptide) bonds, in linear amides"/>
    <property type="evidence" value="ECO:0007669"/>
    <property type="project" value="TreeGrafter"/>
</dbReference>
<dbReference type="PANTHER" id="PTHR12993">
    <property type="entry name" value="N-ACETYLGLUCOSAMINYL-PHOSPHATIDYLINOSITOL DE-N-ACETYLASE-RELATED"/>
    <property type="match status" value="1"/>
</dbReference>
<evidence type="ECO:0000313" key="3">
    <source>
        <dbReference type="Proteomes" id="UP000010467"/>
    </source>
</evidence>
<evidence type="ECO:0000256" key="1">
    <source>
        <dbReference type="SAM" id="Phobius"/>
    </source>
</evidence>
<keyword evidence="1" id="KW-0472">Membrane</keyword>
<dbReference type="EMBL" id="CP003382">
    <property type="protein sequence ID" value="AFZ67437.1"/>
    <property type="molecule type" value="Genomic_DNA"/>
</dbReference>
<protein>
    <submittedName>
        <fullName evidence="2">Putative LmbE-like protein</fullName>
    </submittedName>
</protein>
<dbReference type="PANTHER" id="PTHR12993:SF11">
    <property type="entry name" value="N-ACETYLGLUCOSAMINYL-PHOSPHATIDYLINOSITOL DE-N-ACETYLASE"/>
    <property type="match status" value="1"/>
</dbReference>
<dbReference type="AlphaFoldDB" id="L0A2L2"/>
<dbReference type="PATRIC" id="fig|937777.3.peg.1938"/>
<keyword evidence="3" id="KW-1185">Reference proteome</keyword>
<dbReference type="STRING" id="937777.Deipe_1934"/>
<organism evidence="2 3">
    <name type="scientific">Deinococcus peraridilitoris (strain DSM 19664 / LMG 22246 / CIP 109416 / KR-200)</name>
    <dbReference type="NCBI Taxonomy" id="937777"/>
    <lineage>
        <taxon>Bacteria</taxon>
        <taxon>Thermotogati</taxon>
        <taxon>Deinococcota</taxon>
        <taxon>Deinococci</taxon>
        <taxon>Deinococcales</taxon>
        <taxon>Deinococcaceae</taxon>
        <taxon>Deinococcus</taxon>
    </lineage>
</organism>
<dbReference type="Pfam" id="PF02585">
    <property type="entry name" value="PIG-L"/>
    <property type="match status" value="1"/>
</dbReference>
<feature type="transmembrane region" description="Helical" evidence="1">
    <location>
        <begin position="12"/>
        <end position="32"/>
    </location>
</feature>
<keyword evidence="1" id="KW-0812">Transmembrane</keyword>
<dbReference type="Gene3D" id="3.40.50.10320">
    <property type="entry name" value="LmbE-like"/>
    <property type="match status" value="1"/>
</dbReference>
<accession>L0A2L2</accession>
<keyword evidence="1" id="KW-1133">Transmembrane helix</keyword>